<organism evidence="1 2">
    <name type="scientific">Streptomyces salyersiae</name>
    <dbReference type="NCBI Taxonomy" id="3075530"/>
    <lineage>
        <taxon>Bacteria</taxon>
        <taxon>Bacillati</taxon>
        <taxon>Actinomycetota</taxon>
        <taxon>Actinomycetes</taxon>
        <taxon>Kitasatosporales</taxon>
        <taxon>Streptomycetaceae</taxon>
        <taxon>Streptomyces</taxon>
    </lineage>
</organism>
<evidence type="ECO:0000313" key="1">
    <source>
        <dbReference type="EMBL" id="MDT0428501.1"/>
    </source>
</evidence>
<keyword evidence="2" id="KW-1185">Reference proteome</keyword>
<proteinExistence type="predicted"/>
<dbReference type="Proteomes" id="UP001183777">
    <property type="component" value="Unassembled WGS sequence"/>
</dbReference>
<comment type="caution">
    <text evidence="1">The sequence shown here is derived from an EMBL/GenBank/DDBJ whole genome shotgun (WGS) entry which is preliminary data.</text>
</comment>
<name>A0ABU2RI11_9ACTN</name>
<reference evidence="2" key="1">
    <citation type="submission" date="2023-07" db="EMBL/GenBank/DDBJ databases">
        <title>30 novel species of actinomycetes from the DSMZ collection.</title>
        <authorList>
            <person name="Nouioui I."/>
        </authorList>
    </citation>
    <scope>NUCLEOTIDE SEQUENCE [LARGE SCALE GENOMIC DNA]</scope>
    <source>
        <strain evidence="2">DSM 41770</strain>
    </source>
</reference>
<evidence type="ECO:0000313" key="2">
    <source>
        <dbReference type="Proteomes" id="UP001183777"/>
    </source>
</evidence>
<protein>
    <submittedName>
        <fullName evidence="1">Uncharacterized protein</fullName>
    </submittedName>
</protein>
<gene>
    <name evidence="1" type="ORF">RM649_12690</name>
</gene>
<accession>A0ABU2RI11</accession>
<dbReference type="EMBL" id="JAVREX010000004">
    <property type="protein sequence ID" value="MDT0428501.1"/>
    <property type="molecule type" value="Genomic_DNA"/>
</dbReference>
<sequence>MSTRRAEVGDIVEDAEGRQAIVTDIRQNATWVLRPRQGPATAQWDTAEPDSLRVVKSRASRLGEENGLW</sequence>
<dbReference type="RefSeq" id="WP_311656296.1">
    <property type="nucleotide sequence ID" value="NZ_JAVREX010000004.1"/>
</dbReference>